<gene>
    <name evidence="7" type="primary">LOC776275</name>
</gene>
<dbReference type="GO" id="GO:0016020">
    <property type="term" value="C:membrane"/>
    <property type="evidence" value="ECO:0007669"/>
    <property type="project" value="UniProtKB-SubCell"/>
</dbReference>
<sequence length="231" mass="24310">MKCCRTPQTTPRRTAAPPVARPLARAAHPGRPTPLRWRPLTPALPLPAEVAMALPPLGPPSAAAVCVYIGREEPERWGRRGRSRRRRPPALHPLRAVRGETRHEGKGPSIETQMVEDETETTSEDLPPHLREEPPEDASKDHPQQQAGVIWRVTGGLFSITRGAVGATLGGVAWVGSKSLELTKTAVTSVPAAGVGLVKGSVSAVTGGVGAVGSAVAGKVPFAAKKKDKAD</sequence>
<evidence type="ECO:0000256" key="2">
    <source>
        <dbReference type="ARBA" id="ARBA00008411"/>
    </source>
</evidence>
<evidence type="ECO:0000256" key="6">
    <source>
        <dbReference type="SAM" id="MobiDB-lite"/>
    </source>
</evidence>
<protein>
    <recommendedName>
        <fullName evidence="10">Transmembrane protein 263</fullName>
    </recommendedName>
</protein>
<keyword evidence="3" id="KW-0812">Transmembrane</keyword>
<keyword evidence="9" id="KW-1267">Proteomics identification</keyword>
<evidence type="ECO:0008006" key="10">
    <source>
        <dbReference type="Google" id="ProtNLM"/>
    </source>
</evidence>
<dbReference type="InterPro" id="IPR028153">
    <property type="entry name" value="UPF0444"/>
</dbReference>
<evidence type="ECO:0000256" key="1">
    <source>
        <dbReference type="ARBA" id="ARBA00004141"/>
    </source>
</evidence>
<dbReference type="AlphaFoldDB" id="A0A8V0ZGT0"/>
<evidence type="ECO:0007829" key="9">
    <source>
        <dbReference type="PeptideAtlas" id="A0A8V0ZGT0"/>
    </source>
</evidence>
<dbReference type="Ensembl" id="ENSGALT00010053990.1">
    <property type="protein sequence ID" value="ENSGALP00010032523.1"/>
    <property type="gene ID" value="ENSGALG00010022194.1"/>
</dbReference>
<evidence type="ECO:0000256" key="3">
    <source>
        <dbReference type="ARBA" id="ARBA00022692"/>
    </source>
</evidence>
<evidence type="ECO:0000256" key="5">
    <source>
        <dbReference type="ARBA" id="ARBA00023136"/>
    </source>
</evidence>
<feature type="compositionally biased region" description="Basic and acidic residues" evidence="6">
    <location>
        <begin position="126"/>
        <end position="143"/>
    </location>
</feature>
<reference evidence="7" key="1">
    <citation type="submission" date="2020-11" db="EMBL/GenBank/DDBJ databases">
        <title>Gallus gallus (Chicken) genome, bGalGal1, GRCg7b, maternal haplotype autosomes + Z &amp; W.</title>
        <authorList>
            <person name="Warren W."/>
            <person name="Formenti G."/>
            <person name="Fedrigo O."/>
            <person name="Haase B."/>
            <person name="Mountcastle J."/>
            <person name="Balacco J."/>
            <person name="Tracey A."/>
            <person name="Schneider V."/>
            <person name="Okimoto R."/>
            <person name="Cheng H."/>
            <person name="Hawken R."/>
            <person name="Howe K."/>
            <person name="Jarvis E.D."/>
        </authorList>
    </citation>
    <scope>NUCLEOTIDE SEQUENCE [LARGE SCALE GENOMIC DNA]</scope>
    <source>
        <strain evidence="7">Broiler</strain>
    </source>
</reference>
<reference evidence="7" key="2">
    <citation type="submission" date="2025-08" db="UniProtKB">
        <authorList>
            <consortium name="Ensembl"/>
        </authorList>
    </citation>
    <scope>IDENTIFICATION</scope>
    <source>
        <strain evidence="7">broiler</strain>
    </source>
</reference>
<feature type="region of interest" description="Disordered" evidence="6">
    <location>
        <begin position="76"/>
        <end position="145"/>
    </location>
</feature>
<dbReference type="Pfam" id="PF15475">
    <property type="entry name" value="UPF0444"/>
    <property type="match status" value="1"/>
</dbReference>
<dbReference type="PANTHER" id="PTHR31443">
    <property type="match status" value="1"/>
</dbReference>
<feature type="compositionally biased region" description="Acidic residues" evidence="6">
    <location>
        <begin position="114"/>
        <end position="123"/>
    </location>
</feature>
<keyword evidence="5" id="KW-0472">Membrane</keyword>
<feature type="region of interest" description="Disordered" evidence="6">
    <location>
        <begin position="1"/>
        <end position="36"/>
    </location>
</feature>
<reference evidence="7" key="3">
    <citation type="submission" date="2025-09" db="UniProtKB">
        <authorList>
            <consortium name="Ensembl"/>
        </authorList>
    </citation>
    <scope>IDENTIFICATION</scope>
    <source>
        <strain evidence="7">broiler</strain>
    </source>
</reference>
<feature type="compositionally biased region" description="Basic residues" evidence="6">
    <location>
        <begin position="79"/>
        <end position="89"/>
    </location>
</feature>
<accession>A0A8V0ZGT0</accession>
<comment type="similarity">
    <text evidence="2">Belongs to the TMEM263 family.</text>
</comment>
<dbReference type="Proteomes" id="UP000000539">
    <property type="component" value="Chromosome 5"/>
</dbReference>
<keyword evidence="8" id="KW-1185">Reference proteome</keyword>
<evidence type="ECO:0000313" key="8">
    <source>
        <dbReference type="Proteomes" id="UP000000539"/>
    </source>
</evidence>
<name>A0A8V0ZGT0_CHICK</name>
<comment type="subcellular location">
    <subcellularLocation>
        <location evidence="1">Membrane</location>
        <topology evidence="1">Multi-pass membrane protein</topology>
    </subcellularLocation>
</comment>
<organism evidence="7 8">
    <name type="scientific">Gallus gallus</name>
    <name type="common">Chicken</name>
    <dbReference type="NCBI Taxonomy" id="9031"/>
    <lineage>
        <taxon>Eukaryota</taxon>
        <taxon>Metazoa</taxon>
        <taxon>Chordata</taxon>
        <taxon>Craniata</taxon>
        <taxon>Vertebrata</taxon>
        <taxon>Euteleostomi</taxon>
        <taxon>Archelosauria</taxon>
        <taxon>Archosauria</taxon>
        <taxon>Dinosauria</taxon>
        <taxon>Saurischia</taxon>
        <taxon>Theropoda</taxon>
        <taxon>Coelurosauria</taxon>
        <taxon>Aves</taxon>
        <taxon>Neognathae</taxon>
        <taxon>Galloanserae</taxon>
        <taxon>Galliformes</taxon>
        <taxon>Phasianidae</taxon>
        <taxon>Phasianinae</taxon>
        <taxon>Gallus</taxon>
    </lineage>
</organism>
<evidence type="ECO:0000313" key="7">
    <source>
        <dbReference type="Ensembl" id="ENSGALP00010032523.1"/>
    </source>
</evidence>
<keyword evidence="4" id="KW-1133">Transmembrane helix</keyword>
<dbReference type="OrthoDB" id="6140834at2759"/>
<proteinExistence type="evidence at protein level"/>
<feature type="compositionally biased region" description="Basic and acidic residues" evidence="6">
    <location>
        <begin position="97"/>
        <end position="106"/>
    </location>
</feature>
<evidence type="ECO:0000256" key="4">
    <source>
        <dbReference type="ARBA" id="ARBA00022989"/>
    </source>
</evidence>
<dbReference type="GeneTree" id="ENSGT00390000013899"/>